<feature type="domain" description="HTH hxlR-type" evidence="4">
    <location>
        <begin position="18"/>
        <end position="117"/>
    </location>
</feature>
<proteinExistence type="predicted"/>
<dbReference type="InterPro" id="IPR002577">
    <property type="entry name" value="HTH_HxlR"/>
</dbReference>
<dbReference type="Pfam" id="PF01638">
    <property type="entry name" value="HxlR"/>
    <property type="match status" value="1"/>
</dbReference>
<dbReference type="GO" id="GO:0003677">
    <property type="term" value="F:DNA binding"/>
    <property type="evidence" value="ECO:0007669"/>
    <property type="project" value="UniProtKB-KW"/>
</dbReference>
<keyword evidence="2" id="KW-0238">DNA-binding</keyword>
<evidence type="ECO:0000256" key="1">
    <source>
        <dbReference type="ARBA" id="ARBA00023015"/>
    </source>
</evidence>
<comment type="caution">
    <text evidence="5">The sequence shown here is derived from an EMBL/GenBank/DDBJ whole genome shotgun (WGS) entry which is preliminary data.</text>
</comment>
<gene>
    <name evidence="5" type="ORF">J4H85_03245</name>
</gene>
<organism evidence="5 6">
    <name type="scientific">Leucobacter tardus</name>
    <dbReference type="NCBI Taxonomy" id="501483"/>
    <lineage>
        <taxon>Bacteria</taxon>
        <taxon>Bacillati</taxon>
        <taxon>Actinomycetota</taxon>
        <taxon>Actinomycetes</taxon>
        <taxon>Micrococcales</taxon>
        <taxon>Microbacteriaceae</taxon>
        <taxon>Leucobacter</taxon>
    </lineage>
</organism>
<dbReference type="PROSITE" id="PS51118">
    <property type="entry name" value="HTH_HXLR"/>
    <property type="match status" value="1"/>
</dbReference>
<keyword evidence="3" id="KW-0804">Transcription</keyword>
<dbReference type="Gene3D" id="1.10.10.10">
    <property type="entry name" value="Winged helix-like DNA-binding domain superfamily/Winged helix DNA-binding domain"/>
    <property type="match status" value="1"/>
</dbReference>
<dbReference type="RefSeq" id="WP_208236812.1">
    <property type="nucleotide sequence ID" value="NZ_BAAAQU010000001.1"/>
</dbReference>
<dbReference type="EMBL" id="JAGFBF010000001">
    <property type="protein sequence ID" value="MBO2989015.1"/>
    <property type="molecule type" value="Genomic_DNA"/>
</dbReference>
<keyword evidence="1" id="KW-0805">Transcription regulation</keyword>
<evidence type="ECO:0000256" key="2">
    <source>
        <dbReference type="ARBA" id="ARBA00023125"/>
    </source>
</evidence>
<evidence type="ECO:0000259" key="4">
    <source>
        <dbReference type="PROSITE" id="PS51118"/>
    </source>
</evidence>
<protein>
    <submittedName>
        <fullName evidence="5">Helix-turn-helix transcriptional regulator</fullName>
    </submittedName>
</protein>
<dbReference type="PANTHER" id="PTHR33204:SF37">
    <property type="entry name" value="HTH-TYPE TRANSCRIPTIONAL REGULATOR YODB"/>
    <property type="match status" value="1"/>
</dbReference>
<name>A0A939QB69_9MICO</name>
<dbReference type="InterPro" id="IPR011991">
    <property type="entry name" value="ArsR-like_HTH"/>
</dbReference>
<sequence>MATAGEPLEPVAKDHRACDGSLTRAFQFLGKRWNGMLISVLADGPTSFSTLKRALGISDSMLSDRLTELARAGLIERSVDPGPPTVVAYGLTVSGRALLPSLLSLGDWARENLSDEQCRA</sequence>
<evidence type="ECO:0000313" key="5">
    <source>
        <dbReference type="EMBL" id="MBO2989015.1"/>
    </source>
</evidence>
<dbReference type="PANTHER" id="PTHR33204">
    <property type="entry name" value="TRANSCRIPTIONAL REGULATOR, MARR FAMILY"/>
    <property type="match status" value="1"/>
</dbReference>
<evidence type="ECO:0000256" key="3">
    <source>
        <dbReference type="ARBA" id="ARBA00023163"/>
    </source>
</evidence>
<dbReference type="Proteomes" id="UP000668403">
    <property type="component" value="Unassembled WGS sequence"/>
</dbReference>
<dbReference type="SUPFAM" id="SSF46785">
    <property type="entry name" value="Winged helix' DNA-binding domain"/>
    <property type="match status" value="1"/>
</dbReference>
<reference evidence="5" key="1">
    <citation type="submission" date="2021-03" db="EMBL/GenBank/DDBJ databases">
        <title>Leucobacter chromiisoli sp. nov., isolated from chromium-containing soil of chemical plant.</title>
        <authorList>
            <person name="Xu Z."/>
        </authorList>
    </citation>
    <scope>NUCLEOTIDE SEQUENCE</scope>
    <source>
        <strain evidence="5">K 70/01</strain>
    </source>
</reference>
<evidence type="ECO:0000313" key="6">
    <source>
        <dbReference type="Proteomes" id="UP000668403"/>
    </source>
</evidence>
<dbReference type="InterPro" id="IPR036388">
    <property type="entry name" value="WH-like_DNA-bd_sf"/>
</dbReference>
<accession>A0A939QB69</accession>
<dbReference type="CDD" id="cd00090">
    <property type="entry name" value="HTH_ARSR"/>
    <property type="match status" value="1"/>
</dbReference>
<keyword evidence="6" id="KW-1185">Reference proteome</keyword>
<dbReference type="InterPro" id="IPR036390">
    <property type="entry name" value="WH_DNA-bd_sf"/>
</dbReference>
<dbReference type="AlphaFoldDB" id="A0A939QB69"/>